<evidence type="ECO:0000313" key="6">
    <source>
        <dbReference type="EMBL" id="WZW99400.1"/>
    </source>
</evidence>
<dbReference type="PANTHER" id="PTHR43400:SF10">
    <property type="entry name" value="3-OXOSTEROID 1-DEHYDROGENASE"/>
    <property type="match status" value="1"/>
</dbReference>
<dbReference type="EMBL" id="CP115965">
    <property type="protein sequence ID" value="WZW99400.1"/>
    <property type="molecule type" value="Genomic_DNA"/>
</dbReference>
<dbReference type="InterPro" id="IPR027477">
    <property type="entry name" value="Succ_DH/fumarate_Rdtase_cat_sf"/>
</dbReference>
<dbReference type="Proteomes" id="UP001434337">
    <property type="component" value="Chromosome"/>
</dbReference>
<feature type="domain" description="FAD-dependent oxidoreductase 2 FAD-binding" evidence="5">
    <location>
        <begin position="19"/>
        <end position="540"/>
    </location>
</feature>
<dbReference type="InterPro" id="IPR003953">
    <property type="entry name" value="FAD-dep_OxRdtase_2_FAD-bd"/>
</dbReference>
<protein>
    <submittedName>
        <fullName evidence="6">FAD-binding protein</fullName>
    </submittedName>
</protein>
<evidence type="ECO:0000256" key="2">
    <source>
        <dbReference type="ARBA" id="ARBA00022630"/>
    </source>
</evidence>
<gene>
    <name evidence="6" type="ORF">PCC79_04145</name>
</gene>
<dbReference type="Gene3D" id="3.50.50.60">
    <property type="entry name" value="FAD/NAD(P)-binding domain"/>
    <property type="match status" value="2"/>
</dbReference>
<evidence type="ECO:0000256" key="1">
    <source>
        <dbReference type="ARBA" id="ARBA00001974"/>
    </source>
</evidence>
<dbReference type="SUPFAM" id="SSF51905">
    <property type="entry name" value="FAD/NAD(P)-binding domain"/>
    <property type="match status" value="1"/>
</dbReference>
<dbReference type="InterPro" id="IPR036188">
    <property type="entry name" value="FAD/NAD-bd_sf"/>
</dbReference>
<proteinExistence type="predicted"/>
<name>A0ABZ3C9E1_9ACTN</name>
<dbReference type="RefSeq" id="WP_342373106.1">
    <property type="nucleotide sequence ID" value="NZ_CP115965.1"/>
</dbReference>
<evidence type="ECO:0000313" key="7">
    <source>
        <dbReference type="Proteomes" id="UP001434337"/>
    </source>
</evidence>
<sequence length="560" mass="59767">MQTEKSRTTGQDATEHSYDVVVVGSGAAAFAAAVTAADAGLSVLMCESTDRWGGSSAMSGGGLWLPNNPLMQRDGAGDSREEALAYLEETIGDAGPATSRARKEAFVDNIGSFVDLTERLGMRYARGADYPDYYPELPGGKVGRAIEVEPFDIGQIGAWWKSSRGQDGVPAPVKTDDFWLLQRAWSTPGGMIRGAQVVGRLVAMLARRQHQVGMGAALMSSFLHVAQRLGVELWLSAPVEVLLVEDDRVVGVRTRHEGREVTVRATKGVVLGGGGFDHNEAWREEHQGIDGSASSGSKGNLGTAIEAAQQIGAAVDLMEDAWWGGSIPPVGDHGPAFLVSERSVPHSIIVDAAGDRFANESESYVDLGHHMRDHAEEVPGRYWMVTDVRHAVKYMRSYALDPRVTTARTKAGIRRIAPTLGELAGKLGIDAARLEATVERFNGFARTGIDQDFGRGNSVYDRYYGDPLVRPNNNLGTIERGPFTAVEIVAGDLGTKGGVLTDEHARVLREDGSVIEGLYASGNCSASVMGHTYPGPGSTLGPACVFGHIAARHLADGTKE</sequence>
<reference evidence="6 7" key="1">
    <citation type="journal article" date="2023" name="Environ Microbiome">
        <title>A coral-associated actinobacterium mitigates coral bleaching under heat stress.</title>
        <authorList>
            <person name="Li J."/>
            <person name="Zou Y."/>
            <person name="Li Q."/>
            <person name="Zhang J."/>
            <person name="Bourne D.G."/>
            <person name="Lyu Y."/>
            <person name="Liu C."/>
            <person name="Zhang S."/>
        </authorList>
    </citation>
    <scope>NUCLEOTIDE SEQUENCE [LARGE SCALE GENOMIC DNA]</scope>
    <source>
        <strain evidence="6 7">SCSIO 13291</strain>
    </source>
</reference>
<accession>A0ABZ3C9E1</accession>
<keyword evidence="3" id="KW-0274">FAD</keyword>
<keyword evidence="4" id="KW-0560">Oxidoreductase</keyword>
<dbReference type="InterPro" id="IPR050315">
    <property type="entry name" value="FAD-oxidoreductase_2"/>
</dbReference>
<evidence type="ECO:0000256" key="4">
    <source>
        <dbReference type="ARBA" id="ARBA00023002"/>
    </source>
</evidence>
<organism evidence="6 7">
    <name type="scientific">Propioniciclava soli</name>
    <dbReference type="NCBI Taxonomy" id="2775081"/>
    <lineage>
        <taxon>Bacteria</taxon>
        <taxon>Bacillati</taxon>
        <taxon>Actinomycetota</taxon>
        <taxon>Actinomycetes</taxon>
        <taxon>Propionibacteriales</taxon>
        <taxon>Propionibacteriaceae</taxon>
        <taxon>Propioniciclava</taxon>
    </lineage>
</organism>
<keyword evidence="7" id="KW-1185">Reference proteome</keyword>
<comment type="cofactor">
    <cofactor evidence="1">
        <name>FAD</name>
        <dbReference type="ChEBI" id="CHEBI:57692"/>
    </cofactor>
</comment>
<evidence type="ECO:0000259" key="5">
    <source>
        <dbReference type="Pfam" id="PF00890"/>
    </source>
</evidence>
<dbReference type="PRINTS" id="PR00411">
    <property type="entry name" value="PNDRDTASEI"/>
</dbReference>
<dbReference type="Pfam" id="PF00890">
    <property type="entry name" value="FAD_binding_2"/>
    <property type="match status" value="1"/>
</dbReference>
<dbReference type="PANTHER" id="PTHR43400">
    <property type="entry name" value="FUMARATE REDUCTASE"/>
    <property type="match status" value="1"/>
</dbReference>
<keyword evidence="2" id="KW-0285">Flavoprotein</keyword>
<evidence type="ECO:0000256" key="3">
    <source>
        <dbReference type="ARBA" id="ARBA00022827"/>
    </source>
</evidence>
<dbReference type="SUPFAM" id="SSF56425">
    <property type="entry name" value="Succinate dehydrogenase/fumarate reductase flavoprotein, catalytic domain"/>
    <property type="match status" value="1"/>
</dbReference>